<proteinExistence type="predicted"/>
<accession>A0A6J7WWT8</accession>
<organism evidence="2">
    <name type="scientific">uncultured Caudovirales phage</name>
    <dbReference type="NCBI Taxonomy" id="2100421"/>
    <lineage>
        <taxon>Viruses</taxon>
        <taxon>Duplodnaviria</taxon>
        <taxon>Heunggongvirae</taxon>
        <taxon>Uroviricota</taxon>
        <taxon>Caudoviricetes</taxon>
        <taxon>Peduoviridae</taxon>
        <taxon>Maltschvirus</taxon>
        <taxon>Maltschvirus maltsch</taxon>
    </lineage>
</organism>
<feature type="compositionally biased region" description="Basic and acidic residues" evidence="1">
    <location>
        <begin position="9"/>
        <end position="53"/>
    </location>
</feature>
<reference evidence="2" key="1">
    <citation type="submission" date="2020-05" db="EMBL/GenBank/DDBJ databases">
        <authorList>
            <person name="Chiriac C."/>
            <person name="Salcher M."/>
            <person name="Ghai R."/>
            <person name="Kavagutti S V."/>
        </authorList>
    </citation>
    <scope>NUCLEOTIDE SEQUENCE</scope>
</reference>
<feature type="region of interest" description="Disordered" evidence="1">
    <location>
        <begin position="1"/>
        <end position="54"/>
    </location>
</feature>
<gene>
    <name evidence="2" type="ORF">UFOVP370_13</name>
</gene>
<name>A0A6J7WWT8_9CAUD</name>
<evidence type="ECO:0000313" key="2">
    <source>
        <dbReference type="EMBL" id="CAB5222539.1"/>
    </source>
</evidence>
<evidence type="ECO:0000256" key="1">
    <source>
        <dbReference type="SAM" id="MobiDB-lite"/>
    </source>
</evidence>
<protein>
    <submittedName>
        <fullName evidence="2">Uncharacterized protein</fullName>
    </submittedName>
</protein>
<sequence>MEGDNQHLTADELKRQRNRETAARYRERNREKFNQRMRDWREANRDKDREHKREYRNRKIANGTLEEVAALRAMESEKTKRNQDRCKAQVFEAYGGYKCNCCGETERLFLSIDHVHNDGAQERKAGLYGGSGTAFYIWLRKNKFPLGYQVLCMNCQVGKHKNGGVCPHQTSSTFKGN</sequence>
<dbReference type="EMBL" id="LR798311">
    <property type="protein sequence ID" value="CAB5222539.1"/>
    <property type="molecule type" value="Genomic_DNA"/>
</dbReference>